<comment type="caution">
    <text evidence="2">The sequence shown here is derived from an EMBL/GenBank/DDBJ whole genome shotgun (WGS) entry which is preliminary data.</text>
</comment>
<dbReference type="EMBL" id="MHKD01000044">
    <property type="protein sequence ID" value="OGY81390.1"/>
    <property type="molecule type" value="Genomic_DNA"/>
</dbReference>
<organism evidence="2 3">
    <name type="scientific">Candidatus Kerfeldbacteria bacterium RIFCSPHIGHO2_12_FULL_48_17</name>
    <dbReference type="NCBI Taxonomy" id="1798542"/>
    <lineage>
        <taxon>Bacteria</taxon>
        <taxon>Candidatus Kerfeldiibacteriota</taxon>
    </lineage>
</organism>
<dbReference type="STRING" id="1798542.A3F54_01915"/>
<dbReference type="SUPFAM" id="SSF55826">
    <property type="entry name" value="YbaK/ProRS associated domain"/>
    <property type="match status" value="1"/>
</dbReference>
<dbReference type="Proteomes" id="UP000176952">
    <property type="component" value="Unassembled WGS sequence"/>
</dbReference>
<evidence type="ECO:0000313" key="2">
    <source>
        <dbReference type="EMBL" id="OGY81390.1"/>
    </source>
</evidence>
<dbReference type="Gene3D" id="3.90.960.10">
    <property type="entry name" value="YbaK/aminoacyl-tRNA synthetase-associated domain"/>
    <property type="match status" value="1"/>
</dbReference>
<reference evidence="2 3" key="1">
    <citation type="journal article" date="2016" name="Nat. Commun.">
        <title>Thousands of microbial genomes shed light on interconnected biogeochemical processes in an aquifer system.</title>
        <authorList>
            <person name="Anantharaman K."/>
            <person name="Brown C.T."/>
            <person name="Hug L.A."/>
            <person name="Sharon I."/>
            <person name="Castelle C.J."/>
            <person name="Probst A.J."/>
            <person name="Thomas B.C."/>
            <person name="Singh A."/>
            <person name="Wilkins M.J."/>
            <person name="Karaoz U."/>
            <person name="Brodie E.L."/>
            <person name="Williams K.H."/>
            <person name="Hubbard S.S."/>
            <person name="Banfield J.F."/>
        </authorList>
    </citation>
    <scope>NUCLEOTIDE SEQUENCE [LARGE SCALE GENOMIC DNA]</scope>
</reference>
<accession>A0A1G2AZK3</accession>
<feature type="domain" description="YbaK/aminoacyl-tRNA synthetase-associated" evidence="1">
    <location>
        <begin position="27"/>
        <end position="148"/>
    </location>
</feature>
<protein>
    <recommendedName>
        <fullName evidence="1">YbaK/aminoacyl-tRNA synthetase-associated domain-containing protein</fullName>
    </recommendedName>
</protein>
<dbReference type="GO" id="GO:0002161">
    <property type="term" value="F:aminoacyl-tRNA deacylase activity"/>
    <property type="evidence" value="ECO:0007669"/>
    <property type="project" value="InterPro"/>
</dbReference>
<gene>
    <name evidence="2" type="ORF">A3F54_01915</name>
</gene>
<dbReference type="InterPro" id="IPR007214">
    <property type="entry name" value="YbaK/aa-tRNA-synth-assoc-dom"/>
</dbReference>
<dbReference type="Pfam" id="PF04073">
    <property type="entry name" value="tRNA_edit"/>
    <property type="match status" value="1"/>
</dbReference>
<dbReference type="CDD" id="cd04332">
    <property type="entry name" value="YbaK_like"/>
    <property type="match status" value="1"/>
</dbReference>
<proteinExistence type="predicted"/>
<sequence>MITSNTLYEKIIGLLADNHVDYKLFSHKEALTYEDLAAVQKETGFFGTEMKCMVLKAGEKIIVYVTLQGKRVNFDVVKEKLAVKKVRLVTPEELKEYFGAQPGCAYPFGFADHYDIYVDPGIYEQEWLLFSPLLPTKTVQVRGVDLKKVFAALENNVQEVTDFNLQ</sequence>
<dbReference type="InterPro" id="IPR036754">
    <property type="entry name" value="YbaK/aa-tRNA-synt-asso_dom_sf"/>
</dbReference>
<name>A0A1G2AZK3_9BACT</name>
<evidence type="ECO:0000313" key="3">
    <source>
        <dbReference type="Proteomes" id="UP000176952"/>
    </source>
</evidence>
<dbReference type="AlphaFoldDB" id="A0A1G2AZK3"/>
<evidence type="ECO:0000259" key="1">
    <source>
        <dbReference type="Pfam" id="PF04073"/>
    </source>
</evidence>